<keyword evidence="4" id="KW-1185">Reference proteome</keyword>
<feature type="transmembrane region" description="Helical" evidence="2">
    <location>
        <begin position="231"/>
        <end position="250"/>
    </location>
</feature>
<feature type="transmembrane region" description="Helical" evidence="2">
    <location>
        <begin position="293"/>
        <end position="315"/>
    </location>
</feature>
<evidence type="ECO:0000256" key="2">
    <source>
        <dbReference type="SAM" id="Phobius"/>
    </source>
</evidence>
<organism evidence="3">
    <name type="scientific">Oryza meridionalis</name>
    <dbReference type="NCBI Taxonomy" id="40149"/>
    <lineage>
        <taxon>Eukaryota</taxon>
        <taxon>Viridiplantae</taxon>
        <taxon>Streptophyta</taxon>
        <taxon>Embryophyta</taxon>
        <taxon>Tracheophyta</taxon>
        <taxon>Spermatophyta</taxon>
        <taxon>Magnoliopsida</taxon>
        <taxon>Liliopsida</taxon>
        <taxon>Poales</taxon>
        <taxon>Poaceae</taxon>
        <taxon>BOP clade</taxon>
        <taxon>Oryzoideae</taxon>
        <taxon>Oryzeae</taxon>
        <taxon>Oryzinae</taxon>
        <taxon>Oryza</taxon>
    </lineage>
</organism>
<dbReference type="AlphaFoldDB" id="A0A0E0F8A5"/>
<reference evidence="3" key="2">
    <citation type="submission" date="2018-05" db="EMBL/GenBank/DDBJ databases">
        <title>OmerRS3 (Oryza meridionalis Reference Sequence Version 3).</title>
        <authorList>
            <person name="Zhang J."/>
            <person name="Kudrna D."/>
            <person name="Lee S."/>
            <person name="Talag J."/>
            <person name="Welchert J."/>
            <person name="Wing R.A."/>
        </authorList>
    </citation>
    <scope>NUCLEOTIDE SEQUENCE [LARGE SCALE GENOMIC DNA]</scope>
    <source>
        <strain evidence="3">cv. OR44</strain>
    </source>
</reference>
<sequence>MGIFSSVFKKLKEKDLNYSFGPCFTISPLLGLSFPFPSPFPLGPHSSWAATEPISKPKSPPRQLTLALQGDGRRRALRAVRCGGGEPATAGQPGRQGRLLAGRTGAASPRAAVARAHGRGGVDAGRGPRGLAPGRGAAATGDSLTREAAAACASAAGGGAAACRRGQEPAPTTSRGRSRTGGRASPTTLLHHRRPRGAPEVMLNFLGGEREDSNGMDRLAALCKVKEMARAALIGITQLNLLSVLCVLFLSERPVEPWLKVLVGPLPAVFLLLGIGAILLTKQADGDDRVLELAAVFVLTEFVFVFELGGIFVVATTAAPVAVVATVTVLLIAATVLVWKSTFNYPEVHGFSNTDTYLKPEFLCAPIVPHGYFCCDRARCVYCAYGLSVHGFYSVLATVAVCHYRLTALLAATLRRKTFEGWIYQEIYTKRLELK</sequence>
<keyword evidence="2" id="KW-0472">Membrane</keyword>
<evidence type="ECO:0000256" key="1">
    <source>
        <dbReference type="SAM" id="MobiDB-lite"/>
    </source>
</evidence>
<proteinExistence type="predicted"/>
<feature type="region of interest" description="Disordered" evidence="1">
    <location>
        <begin position="160"/>
        <end position="191"/>
    </location>
</feature>
<dbReference type="Proteomes" id="UP000008021">
    <property type="component" value="Chromosome 11"/>
</dbReference>
<evidence type="ECO:0000313" key="4">
    <source>
        <dbReference type="Proteomes" id="UP000008021"/>
    </source>
</evidence>
<feature type="transmembrane region" description="Helical" evidence="2">
    <location>
        <begin position="262"/>
        <end position="281"/>
    </location>
</feature>
<feature type="region of interest" description="Disordered" evidence="1">
    <location>
        <begin position="114"/>
        <end position="139"/>
    </location>
</feature>
<feature type="compositionally biased region" description="Low complexity" evidence="1">
    <location>
        <begin position="160"/>
        <end position="188"/>
    </location>
</feature>
<evidence type="ECO:0000313" key="3">
    <source>
        <dbReference type="EnsemblPlants" id="OMERI11G18010.1"/>
    </source>
</evidence>
<reference evidence="3" key="1">
    <citation type="submission" date="2015-04" db="UniProtKB">
        <authorList>
            <consortium name="EnsemblPlants"/>
        </authorList>
    </citation>
    <scope>IDENTIFICATION</scope>
</reference>
<dbReference type="EnsemblPlants" id="OMERI11G18010.1">
    <property type="protein sequence ID" value="OMERI11G18010.1"/>
    <property type="gene ID" value="OMERI11G18010"/>
</dbReference>
<dbReference type="Gramene" id="OMERI11G18010.1">
    <property type="protein sequence ID" value="OMERI11G18010.1"/>
    <property type="gene ID" value="OMERI11G18010"/>
</dbReference>
<feature type="compositionally biased region" description="Low complexity" evidence="1">
    <location>
        <begin position="129"/>
        <end position="139"/>
    </location>
</feature>
<accession>A0A0E0F8A5</accession>
<keyword evidence="2" id="KW-0812">Transmembrane</keyword>
<feature type="transmembrane region" description="Helical" evidence="2">
    <location>
        <begin position="321"/>
        <end position="339"/>
    </location>
</feature>
<keyword evidence="2" id="KW-1133">Transmembrane helix</keyword>
<protein>
    <submittedName>
        <fullName evidence="3">Uncharacterized protein</fullName>
    </submittedName>
</protein>
<name>A0A0E0F8A5_9ORYZ</name>
<feature type="compositionally biased region" description="Gly residues" evidence="1">
    <location>
        <begin position="119"/>
        <end position="128"/>
    </location>
</feature>
<dbReference type="HOGENOM" id="CLU_644630_0_0_1"/>